<dbReference type="PROSITE" id="PS00211">
    <property type="entry name" value="ABC_TRANSPORTER_1"/>
    <property type="match status" value="1"/>
</dbReference>
<evidence type="ECO:0000259" key="5">
    <source>
        <dbReference type="PROSITE" id="PS50893"/>
    </source>
</evidence>
<dbReference type="GO" id="GO:0005524">
    <property type="term" value="F:ATP binding"/>
    <property type="evidence" value="ECO:0007669"/>
    <property type="project" value="UniProtKB-KW"/>
</dbReference>
<dbReference type="FunFam" id="3.40.50.300:FF:000016">
    <property type="entry name" value="Oligopeptide ABC transporter ATP-binding component"/>
    <property type="match status" value="1"/>
</dbReference>
<gene>
    <name evidence="6" type="ORF">A2161_09505</name>
</gene>
<proteinExistence type="inferred from homology"/>
<sequence length="340" mass="38187">MDNNISSIKEYLVSVKNLKKYYPLKKGVLSRISGYLKAVDNITFSIKKGEILGLVGESGCGKTTVGRCILRLVEPTEGYIWFNGADITNLKGIKLREIRKNMQIVFQDPDSSLNPRMSVGAIIGEALQIHHIATGKQKSERIRELLSVVGLEPNHMNRYPHEFSGGQKQRIGIARAIALNPKFIIADEPVSALDVSIQAQIINLLYDLQELYGLTYLFIAHDLSLVRHISDRVIVMFQGKIVEIASTVKLFEDPKHPYTQFLLASVPIPDPSVKREKYVVNKEIDTDDYQIKGCYFYKRCPCGMDVCKDIQPELQDLGNGHFVACHIAETAHSNISENNI</sequence>
<evidence type="ECO:0000256" key="1">
    <source>
        <dbReference type="ARBA" id="ARBA00005417"/>
    </source>
</evidence>
<name>A0A1F7RIU7_9BACT</name>
<dbReference type="PANTHER" id="PTHR43776:SF7">
    <property type="entry name" value="D,D-DIPEPTIDE TRANSPORT ATP-BINDING PROTEIN DDPF-RELATED"/>
    <property type="match status" value="1"/>
</dbReference>
<dbReference type="InterPro" id="IPR027417">
    <property type="entry name" value="P-loop_NTPase"/>
</dbReference>
<dbReference type="InterPro" id="IPR017871">
    <property type="entry name" value="ABC_transporter-like_CS"/>
</dbReference>
<keyword evidence="2" id="KW-0813">Transport</keyword>
<dbReference type="EMBL" id="MGDD01000346">
    <property type="protein sequence ID" value="OGL41479.1"/>
    <property type="molecule type" value="Genomic_DNA"/>
</dbReference>
<dbReference type="PANTHER" id="PTHR43776">
    <property type="entry name" value="TRANSPORT ATP-BINDING PROTEIN"/>
    <property type="match status" value="1"/>
</dbReference>
<dbReference type="SUPFAM" id="SSF52540">
    <property type="entry name" value="P-loop containing nucleoside triphosphate hydrolases"/>
    <property type="match status" value="1"/>
</dbReference>
<dbReference type="NCBIfam" id="TIGR01727">
    <property type="entry name" value="oligo_HPY"/>
    <property type="match status" value="1"/>
</dbReference>
<dbReference type="GO" id="GO:0015833">
    <property type="term" value="P:peptide transport"/>
    <property type="evidence" value="ECO:0007669"/>
    <property type="project" value="InterPro"/>
</dbReference>
<dbReference type="InterPro" id="IPR003439">
    <property type="entry name" value="ABC_transporter-like_ATP-bd"/>
</dbReference>
<dbReference type="GO" id="GO:0055085">
    <property type="term" value="P:transmembrane transport"/>
    <property type="evidence" value="ECO:0007669"/>
    <property type="project" value="UniProtKB-ARBA"/>
</dbReference>
<comment type="caution">
    <text evidence="6">The sequence shown here is derived from an EMBL/GenBank/DDBJ whole genome shotgun (WGS) entry which is preliminary data.</text>
</comment>
<dbReference type="InterPro" id="IPR003593">
    <property type="entry name" value="AAA+_ATPase"/>
</dbReference>
<evidence type="ECO:0000256" key="3">
    <source>
        <dbReference type="ARBA" id="ARBA00022741"/>
    </source>
</evidence>
<feature type="domain" description="ABC transporter" evidence="5">
    <location>
        <begin position="13"/>
        <end position="263"/>
    </location>
</feature>
<dbReference type="GO" id="GO:0016887">
    <property type="term" value="F:ATP hydrolysis activity"/>
    <property type="evidence" value="ECO:0007669"/>
    <property type="project" value="InterPro"/>
</dbReference>
<dbReference type="InterPro" id="IPR013563">
    <property type="entry name" value="Oligopep_ABC_C"/>
</dbReference>
<organism evidence="6 7">
    <name type="scientific">Candidatus Schekmanbacteria bacterium RBG_13_48_7</name>
    <dbReference type="NCBI Taxonomy" id="1817878"/>
    <lineage>
        <taxon>Bacteria</taxon>
        <taxon>Candidatus Schekmaniibacteriota</taxon>
    </lineage>
</organism>
<dbReference type="Proteomes" id="UP000179266">
    <property type="component" value="Unassembled WGS sequence"/>
</dbReference>
<reference evidence="6 7" key="1">
    <citation type="journal article" date="2016" name="Nat. Commun.">
        <title>Thousands of microbial genomes shed light on interconnected biogeochemical processes in an aquifer system.</title>
        <authorList>
            <person name="Anantharaman K."/>
            <person name="Brown C.T."/>
            <person name="Hug L.A."/>
            <person name="Sharon I."/>
            <person name="Castelle C.J."/>
            <person name="Probst A.J."/>
            <person name="Thomas B.C."/>
            <person name="Singh A."/>
            <person name="Wilkins M.J."/>
            <person name="Karaoz U."/>
            <person name="Brodie E.L."/>
            <person name="Williams K.H."/>
            <person name="Hubbard S.S."/>
            <person name="Banfield J.F."/>
        </authorList>
    </citation>
    <scope>NUCLEOTIDE SEQUENCE [LARGE SCALE GENOMIC DNA]</scope>
</reference>
<protein>
    <recommendedName>
        <fullName evidence="5">ABC transporter domain-containing protein</fullName>
    </recommendedName>
</protein>
<keyword evidence="4" id="KW-0067">ATP-binding</keyword>
<evidence type="ECO:0000313" key="7">
    <source>
        <dbReference type="Proteomes" id="UP000179266"/>
    </source>
</evidence>
<dbReference type="AlphaFoldDB" id="A0A1F7RIU7"/>
<accession>A0A1F7RIU7</accession>
<evidence type="ECO:0000256" key="4">
    <source>
        <dbReference type="ARBA" id="ARBA00022840"/>
    </source>
</evidence>
<dbReference type="CDD" id="cd03257">
    <property type="entry name" value="ABC_NikE_OppD_transporters"/>
    <property type="match status" value="1"/>
</dbReference>
<comment type="similarity">
    <text evidence="1">Belongs to the ABC transporter superfamily.</text>
</comment>
<evidence type="ECO:0000256" key="2">
    <source>
        <dbReference type="ARBA" id="ARBA00022448"/>
    </source>
</evidence>
<evidence type="ECO:0000313" key="6">
    <source>
        <dbReference type="EMBL" id="OGL41479.1"/>
    </source>
</evidence>
<keyword evidence="3" id="KW-0547">Nucleotide-binding</keyword>
<dbReference type="Pfam" id="PF08352">
    <property type="entry name" value="oligo_HPY"/>
    <property type="match status" value="1"/>
</dbReference>
<dbReference type="SMART" id="SM00382">
    <property type="entry name" value="AAA"/>
    <property type="match status" value="1"/>
</dbReference>
<dbReference type="Pfam" id="PF00005">
    <property type="entry name" value="ABC_tran"/>
    <property type="match status" value="1"/>
</dbReference>
<dbReference type="Gene3D" id="3.40.50.300">
    <property type="entry name" value="P-loop containing nucleotide triphosphate hydrolases"/>
    <property type="match status" value="1"/>
</dbReference>
<dbReference type="InterPro" id="IPR050319">
    <property type="entry name" value="ABC_transp_ATP-bind"/>
</dbReference>
<dbReference type="PROSITE" id="PS50893">
    <property type="entry name" value="ABC_TRANSPORTER_2"/>
    <property type="match status" value="1"/>
</dbReference>